<dbReference type="InterPro" id="IPR013154">
    <property type="entry name" value="ADH-like_N"/>
</dbReference>
<evidence type="ECO:0000259" key="2">
    <source>
        <dbReference type="SMART" id="SM00829"/>
    </source>
</evidence>
<dbReference type="InterPro" id="IPR020843">
    <property type="entry name" value="ER"/>
</dbReference>
<dbReference type="PANTHER" id="PTHR45033">
    <property type="match status" value="1"/>
</dbReference>
<reference evidence="3" key="2">
    <citation type="submission" date="2023-06" db="EMBL/GenBank/DDBJ databases">
        <authorList>
            <consortium name="Lawrence Berkeley National Laboratory"/>
            <person name="Haridas S."/>
            <person name="Hensen N."/>
            <person name="Bonometti L."/>
            <person name="Westerberg I."/>
            <person name="Brannstrom I.O."/>
            <person name="Guillou S."/>
            <person name="Cros-Aarteil S."/>
            <person name="Calhoun S."/>
            <person name="Kuo A."/>
            <person name="Mondo S."/>
            <person name="Pangilinan J."/>
            <person name="Riley R."/>
            <person name="Labutti K."/>
            <person name="Andreopoulos B."/>
            <person name="Lipzen A."/>
            <person name="Chen C."/>
            <person name="Yanf M."/>
            <person name="Daum C."/>
            <person name="Ng V."/>
            <person name="Clum A."/>
            <person name="Steindorff A."/>
            <person name="Ohm R."/>
            <person name="Martin F."/>
            <person name="Silar P."/>
            <person name="Natvig D."/>
            <person name="Lalanne C."/>
            <person name="Gautier V."/>
            <person name="Ament-Velasquez S.L."/>
            <person name="Kruys A."/>
            <person name="Hutchinson M.I."/>
            <person name="Powell A.J."/>
            <person name="Barry K."/>
            <person name="Miller A.N."/>
            <person name="Grigoriev I.V."/>
            <person name="Debuchy R."/>
            <person name="Gladieux P."/>
            <person name="Thoren M.H."/>
            <person name="Johannesson H."/>
        </authorList>
    </citation>
    <scope>NUCLEOTIDE SEQUENCE</scope>
    <source>
        <strain evidence="3">CBS 955.72</strain>
    </source>
</reference>
<dbReference type="Pfam" id="PF08240">
    <property type="entry name" value="ADH_N"/>
    <property type="match status" value="1"/>
</dbReference>
<name>A0AAJ0HP42_9PEZI</name>
<organism evidence="3 4">
    <name type="scientific">Lasiosphaeria hispida</name>
    <dbReference type="NCBI Taxonomy" id="260671"/>
    <lineage>
        <taxon>Eukaryota</taxon>
        <taxon>Fungi</taxon>
        <taxon>Dikarya</taxon>
        <taxon>Ascomycota</taxon>
        <taxon>Pezizomycotina</taxon>
        <taxon>Sordariomycetes</taxon>
        <taxon>Sordariomycetidae</taxon>
        <taxon>Sordariales</taxon>
        <taxon>Lasiosphaeriaceae</taxon>
        <taxon>Lasiosphaeria</taxon>
    </lineage>
</organism>
<evidence type="ECO:0000313" key="4">
    <source>
        <dbReference type="Proteomes" id="UP001275084"/>
    </source>
</evidence>
<evidence type="ECO:0000313" key="3">
    <source>
        <dbReference type="EMBL" id="KAK3358845.1"/>
    </source>
</evidence>
<protein>
    <submittedName>
        <fullName evidence="3">Alcohol dehydrogenase</fullName>
    </submittedName>
</protein>
<dbReference type="AlphaFoldDB" id="A0AAJ0HP42"/>
<dbReference type="SUPFAM" id="SSF50129">
    <property type="entry name" value="GroES-like"/>
    <property type="match status" value="1"/>
</dbReference>
<dbReference type="SMART" id="SM00829">
    <property type="entry name" value="PKS_ER"/>
    <property type="match status" value="1"/>
</dbReference>
<dbReference type="InterPro" id="IPR013149">
    <property type="entry name" value="ADH-like_C"/>
</dbReference>
<gene>
    <name evidence="3" type="ORF">B0T25DRAFT_77488</name>
</gene>
<dbReference type="InterPro" id="IPR052711">
    <property type="entry name" value="Zinc_ADH-like"/>
</dbReference>
<dbReference type="InterPro" id="IPR011032">
    <property type="entry name" value="GroES-like_sf"/>
</dbReference>
<dbReference type="Proteomes" id="UP001275084">
    <property type="component" value="Unassembled WGS sequence"/>
</dbReference>
<dbReference type="GO" id="GO:0016491">
    <property type="term" value="F:oxidoreductase activity"/>
    <property type="evidence" value="ECO:0007669"/>
    <property type="project" value="InterPro"/>
</dbReference>
<comment type="caution">
    <text evidence="3">The sequence shown here is derived from an EMBL/GenBank/DDBJ whole genome shotgun (WGS) entry which is preliminary data.</text>
</comment>
<dbReference type="EMBL" id="JAUIQD010000002">
    <property type="protein sequence ID" value="KAK3358845.1"/>
    <property type="molecule type" value="Genomic_DNA"/>
</dbReference>
<keyword evidence="4" id="KW-1185">Reference proteome</keyword>
<dbReference type="PANTHER" id="PTHR45033:SF1">
    <property type="entry name" value="OXIDOREDUCTASE (EUROFUNG)"/>
    <property type="match status" value="1"/>
</dbReference>
<feature type="domain" description="Enoyl reductase (ER)" evidence="2">
    <location>
        <begin position="22"/>
        <end position="360"/>
    </location>
</feature>
<reference evidence="3" key="1">
    <citation type="journal article" date="2023" name="Mol. Phylogenet. Evol.">
        <title>Genome-scale phylogeny and comparative genomics of the fungal order Sordariales.</title>
        <authorList>
            <person name="Hensen N."/>
            <person name="Bonometti L."/>
            <person name="Westerberg I."/>
            <person name="Brannstrom I.O."/>
            <person name="Guillou S."/>
            <person name="Cros-Aarteil S."/>
            <person name="Calhoun S."/>
            <person name="Haridas S."/>
            <person name="Kuo A."/>
            <person name="Mondo S."/>
            <person name="Pangilinan J."/>
            <person name="Riley R."/>
            <person name="LaButti K."/>
            <person name="Andreopoulos B."/>
            <person name="Lipzen A."/>
            <person name="Chen C."/>
            <person name="Yan M."/>
            <person name="Daum C."/>
            <person name="Ng V."/>
            <person name="Clum A."/>
            <person name="Steindorff A."/>
            <person name="Ohm R.A."/>
            <person name="Martin F."/>
            <person name="Silar P."/>
            <person name="Natvig D.O."/>
            <person name="Lalanne C."/>
            <person name="Gautier V."/>
            <person name="Ament-Velasquez S.L."/>
            <person name="Kruys A."/>
            <person name="Hutchinson M.I."/>
            <person name="Powell A.J."/>
            <person name="Barry K."/>
            <person name="Miller A.N."/>
            <person name="Grigoriev I.V."/>
            <person name="Debuchy R."/>
            <person name="Gladieux P."/>
            <person name="Hiltunen Thoren M."/>
            <person name="Johannesson H."/>
        </authorList>
    </citation>
    <scope>NUCLEOTIDE SEQUENCE</scope>
    <source>
        <strain evidence="3">CBS 955.72</strain>
    </source>
</reference>
<proteinExistence type="predicted"/>
<dbReference type="SUPFAM" id="SSF51735">
    <property type="entry name" value="NAD(P)-binding Rossmann-fold domains"/>
    <property type="match status" value="1"/>
</dbReference>
<accession>A0AAJ0HP42</accession>
<dbReference type="Pfam" id="PF00107">
    <property type="entry name" value="ADH_zinc_N"/>
    <property type="match status" value="1"/>
</dbReference>
<dbReference type="CDD" id="cd08276">
    <property type="entry name" value="MDR7"/>
    <property type="match status" value="1"/>
</dbReference>
<sequence length="363" mass="37895">MGPPIPPTSKAIRRAPITSPPSLTSPLQLVQTTEPTLPPSGLGPHDVLLRIRAVSLNYRDVLMLRGGYPGGVVAEGVPGSDCAGEVVAVGAAVTRFAVGDRASPNLDLANVDGEIAEGGHVGLGGDVDGVLREWGVWGEGVLVQVPGYLSWEEASTIACAGVTAWNAVNAPGSLGKGKSVLIQGTGGVSMFALLIALAGGFKPIITSSSDEKLETIRKSVGVPDLLGYNYRTTPDQAAEVKRLTNGKGVDIIVNNNGPAGIPADLESLAPYYGTISVVGFLAGMTADWNPGLLLGLIGKTAKIQGITCGSRVDYEALNQFFEEKKVSLKPLVDNRIFDFDDSQAAFDYLWSGKHVGKVVIRIP</sequence>
<dbReference type="Gene3D" id="3.90.180.10">
    <property type="entry name" value="Medium-chain alcohol dehydrogenases, catalytic domain"/>
    <property type="match status" value="1"/>
</dbReference>
<evidence type="ECO:0000256" key="1">
    <source>
        <dbReference type="SAM" id="MobiDB-lite"/>
    </source>
</evidence>
<dbReference type="InterPro" id="IPR036291">
    <property type="entry name" value="NAD(P)-bd_dom_sf"/>
</dbReference>
<feature type="region of interest" description="Disordered" evidence="1">
    <location>
        <begin position="1"/>
        <end position="26"/>
    </location>
</feature>
<dbReference type="Gene3D" id="3.40.50.720">
    <property type="entry name" value="NAD(P)-binding Rossmann-like Domain"/>
    <property type="match status" value="1"/>
</dbReference>